<dbReference type="SUPFAM" id="SSF46561">
    <property type="entry name" value="Ribosomal protein L29 (L29p)"/>
    <property type="match status" value="1"/>
</dbReference>
<keyword evidence="3 5" id="KW-0687">Ribonucleoprotein</keyword>
<gene>
    <name evidence="5 6" type="primary">rpmC</name>
    <name evidence="6" type="ORF">SAMEA4412678_01208</name>
</gene>
<proteinExistence type="inferred from homology"/>
<name>A0A8B4GG26_EIKCO</name>
<dbReference type="InterPro" id="IPR018254">
    <property type="entry name" value="Ribosomal_uL29_CS"/>
</dbReference>
<keyword evidence="2 5" id="KW-0689">Ribosomal protein</keyword>
<dbReference type="GO" id="GO:0006412">
    <property type="term" value="P:translation"/>
    <property type="evidence" value="ECO:0007669"/>
    <property type="project" value="UniProtKB-UniRule"/>
</dbReference>
<dbReference type="InterPro" id="IPR001854">
    <property type="entry name" value="Ribosomal_uL29"/>
</dbReference>
<protein>
    <recommendedName>
        <fullName evidence="4 5">Large ribosomal subunit protein uL29</fullName>
    </recommendedName>
</protein>
<evidence type="ECO:0000256" key="5">
    <source>
        <dbReference type="HAMAP-Rule" id="MF_00374"/>
    </source>
</evidence>
<evidence type="ECO:0000313" key="7">
    <source>
        <dbReference type="Proteomes" id="UP000215465"/>
    </source>
</evidence>
<evidence type="ECO:0000256" key="4">
    <source>
        <dbReference type="ARBA" id="ARBA00035204"/>
    </source>
</evidence>
<dbReference type="PROSITE" id="PS00579">
    <property type="entry name" value="RIBOSOMAL_L29"/>
    <property type="match status" value="1"/>
</dbReference>
<comment type="similarity">
    <text evidence="1 5">Belongs to the universal ribosomal protein uL29 family.</text>
</comment>
<organism evidence="6 7">
    <name type="scientific">Eikenella corrodens</name>
    <dbReference type="NCBI Taxonomy" id="539"/>
    <lineage>
        <taxon>Bacteria</taxon>
        <taxon>Pseudomonadati</taxon>
        <taxon>Pseudomonadota</taxon>
        <taxon>Betaproteobacteria</taxon>
        <taxon>Neisseriales</taxon>
        <taxon>Neisseriaceae</taxon>
        <taxon>Eikenella</taxon>
    </lineage>
</organism>
<dbReference type="Proteomes" id="UP000215465">
    <property type="component" value="Chromosome 1"/>
</dbReference>
<dbReference type="CDD" id="cd00427">
    <property type="entry name" value="Ribosomal_L29_HIP"/>
    <property type="match status" value="1"/>
</dbReference>
<dbReference type="GO" id="GO:0022625">
    <property type="term" value="C:cytosolic large ribosomal subunit"/>
    <property type="evidence" value="ECO:0007669"/>
    <property type="project" value="TreeGrafter"/>
</dbReference>
<dbReference type="HAMAP" id="MF_00374">
    <property type="entry name" value="Ribosomal_uL29"/>
    <property type="match status" value="1"/>
</dbReference>
<accession>A0A8B4GG26</accession>
<dbReference type="InterPro" id="IPR050063">
    <property type="entry name" value="Ribosomal_protein_uL29"/>
</dbReference>
<evidence type="ECO:0000256" key="3">
    <source>
        <dbReference type="ARBA" id="ARBA00023274"/>
    </source>
</evidence>
<dbReference type="InterPro" id="IPR036049">
    <property type="entry name" value="Ribosomal_uL29_sf"/>
</dbReference>
<dbReference type="PANTHER" id="PTHR10916">
    <property type="entry name" value="60S RIBOSOMAL PROTEIN L35/50S RIBOSOMAL PROTEIN L29"/>
    <property type="match status" value="1"/>
</dbReference>
<evidence type="ECO:0000313" key="6">
    <source>
        <dbReference type="EMBL" id="SNW08752.1"/>
    </source>
</evidence>
<dbReference type="KEGG" id="ecor:SAMEA4412678_1208"/>
<dbReference type="Pfam" id="PF00831">
    <property type="entry name" value="Ribosomal_L29"/>
    <property type="match status" value="1"/>
</dbReference>
<dbReference type="Gene3D" id="6.10.140.1970">
    <property type="match status" value="1"/>
</dbReference>
<reference evidence="6 7" key="1">
    <citation type="submission" date="2017-06" db="EMBL/GenBank/DDBJ databases">
        <authorList>
            <consortium name="Pathogen Informatics"/>
        </authorList>
    </citation>
    <scope>NUCLEOTIDE SEQUENCE [LARGE SCALE GENOMIC DNA]</scope>
    <source>
        <strain evidence="6 7">NCTC10596</strain>
    </source>
</reference>
<dbReference type="AlphaFoldDB" id="A0A8B4GG26"/>
<dbReference type="GO" id="GO:0003735">
    <property type="term" value="F:structural constituent of ribosome"/>
    <property type="evidence" value="ECO:0007669"/>
    <property type="project" value="InterPro"/>
</dbReference>
<sequence>MMKMIDLKDKSLEQLEADLVGLLKTQFSLRMQHATGQLSKNSELKRVRRDIARVKTKLAEKGVGNE</sequence>
<dbReference type="NCBIfam" id="TIGR00012">
    <property type="entry name" value="L29"/>
    <property type="match status" value="1"/>
</dbReference>
<dbReference type="EMBL" id="LT906482">
    <property type="protein sequence ID" value="SNW08752.1"/>
    <property type="molecule type" value="Genomic_DNA"/>
</dbReference>
<dbReference type="PANTHER" id="PTHR10916:SF0">
    <property type="entry name" value="LARGE RIBOSOMAL SUBUNIT PROTEIN UL29C"/>
    <property type="match status" value="1"/>
</dbReference>
<evidence type="ECO:0000256" key="2">
    <source>
        <dbReference type="ARBA" id="ARBA00022980"/>
    </source>
</evidence>
<evidence type="ECO:0000256" key="1">
    <source>
        <dbReference type="ARBA" id="ARBA00009254"/>
    </source>
</evidence>